<gene>
    <name evidence="2" type="ordered locus">Spica_2278</name>
</gene>
<evidence type="ECO:0000256" key="1">
    <source>
        <dbReference type="SAM" id="Phobius"/>
    </source>
</evidence>
<evidence type="ECO:0000313" key="3">
    <source>
        <dbReference type="Proteomes" id="UP000000503"/>
    </source>
</evidence>
<dbReference type="STRING" id="744872.Spica_2278"/>
<dbReference type="AlphaFoldDB" id="F8F364"/>
<dbReference type="OrthoDB" id="881574at2"/>
<dbReference type="Proteomes" id="UP000000503">
    <property type="component" value="Chromosome"/>
</dbReference>
<organism evidence="2 3">
    <name type="scientific">Gracilinema caldarium (strain ATCC 51460 / DSM 7334 / H1)</name>
    <name type="common">Treponema caldarium</name>
    <dbReference type="NCBI Taxonomy" id="744872"/>
    <lineage>
        <taxon>Bacteria</taxon>
        <taxon>Pseudomonadati</taxon>
        <taxon>Spirochaetota</taxon>
        <taxon>Spirochaetia</taxon>
        <taxon>Spirochaetales</taxon>
        <taxon>Breznakiellaceae</taxon>
        <taxon>Gracilinema</taxon>
    </lineage>
</organism>
<keyword evidence="1" id="KW-0812">Transmembrane</keyword>
<keyword evidence="3" id="KW-1185">Reference proteome</keyword>
<keyword evidence="1" id="KW-0472">Membrane</keyword>
<protein>
    <recommendedName>
        <fullName evidence="4">DUF3298 domain-containing protein</fullName>
    </recommendedName>
</protein>
<dbReference type="EMBL" id="CP002868">
    <property type="protein sequence ID" value="AEJ20390.1"/>
    <property type="molecule type" value="Genomic_DNA"/>
</dbReference>
<reference evidence="3" key="1">
    <citation type="journal article" date="2013" name="Stand. Genomic Sci.">
        <title>Genome sequence of the thermophilic fresh-water bacterium Spirochaeta caldaria type strain (H1(T)), reclassification of Spirochaeta caldaria, Spirochaeta stenostrepta, and Spirochaeta zuelzerae in the genus Treponema as Treponema caldaria comb. nov., Treponema stenostrepta comb. nov., and Treponema zuelzerae comb. nov., and emendation of the genus Treponema.</title>
        <authorList>
            <person name="Abt B."/>
            <person name="Goker M."/>
            <person name="Scheuner C."/>
            <person name="Han C."/>
            <person name="Lu M."/>
            <person name="Misra M."/>
            <person name="Lapidus A."/>
            <person name="Nolan M."/>
            <person name="Lucas S."/>
            <person name="Hammon N."/>
            <person name="Deshpande S."/>
            <person name="Cheng J.F."/>
            <person name="Tapia R."/>
            <person name="Goodwin L.A."/>
            <person name="Pitluck S."/>
            <person name="Liolios K."/>
            <person name="Pagani I."/>
            <person name="Ivanova N."/>
            <person name="Mavromatis K."/>
            <person name="Mikhailova N."/>
            <person name="Huntemann M."/>
            <person name="Pati A."/>
            <person name="Chen A."/>
            <person name="Palaniappan K."/>
            <person name="Land M."/>
            <person name="Hauser L."/>
            <person name="Jeffries C.D."/>
            <person name="Rohde M."/>
            <person name="Spring S."/>
            <person name="Gronow S."/>
            <person name="Detter J.C."/>
            <person name="Bristow J."/>
            <person name="Eisen J.A."/>
            <person name="Markowitz V."/>
            <person name="Hugenholtz P."/>
            <person name="Kyrpides N.C."/>
            <person name="Woyke T."/>
            <person name="Klenk H.P."/>
        </authorList>
    </citation>
    <scope>NUCLEOTIDE SEQUENCE</scope>
    <source>
        <strain evidence="3">ATCC 51460 / DSM 7334 / H1</strain>
    </source>
</reference>
<dbReference type="KEGG" id="scd:Spica_2278"/>
<feature type="transmembrane region" description="Helical" evidence="1">
    <location>
        <begin position="7"/>
        <end position="25"/>
    </location>
</feature>
<accession>F8F364</accession>
<evidence type="ECO:0000313" key="2">
    <source>
        <dbReference type="EMBL" id="AEJ20390.1"/>
    </source>
</evidence>
<proteinExistence type="predicted"/>
<dbReference type="HOGENOM" id="CLU_1069349_0_0_12"/>
<dbReference type="RefSeq" id="WP_013969671.1">
    <property type="nucleotide sequence ID" value="NC_015732.1"/>
</dbReference>
<keyword evidence="1" id="KW-1133">Transmembrane helix</keyword>
<name>F8F364_GRAC1</name>
<sequence length="260" mass="30207">MPIFKRNYCFLNYLIMLISFCIPLVSCTTKKEQTQEPIIMMRHDFVIRATDYPVQKAFLEYPVYRGPQNKNILERINYHIGPESVLGRTVDELTKDFQDGLVPFIKARGEIVYFTRSFLQVQWTIDTMGAYQNTSTSMVLVELENGIPHGPESMFEDDLAMARFVSDRIIPSVEKQLKAVYQQHPEVEPVLTELGIPLPYGPDDLFNLHVADNGIYFIYTFKFPHSYASVQPEPVSVFIPWVELKPFTYEGSILWRIYQN</sequence>
<evidence type="ECO:0008006" key="4">
    <source>
        <dbReference type="Google" id="ProtNLM"/>
    </source>
</evidence>